<dbReference type="RefSeq" id="WP_130556583.1">
    <property type="nucleotide sequence ID" value="NZ_AP028947.1"/>
</dbReference>
<dbReference type="GO" id="GO:0005384">
    <property type="term" value="F:manganese ion transmembrane transporter activity"/>
    <property type="evidence" value="ECO:0007669"/>
    <property type="project" value="InterPro"/>
</dbReference>
<dbReference type="KEGG" id="lto:RGQ30_14050"/>
<reference evidence="6 7" key="1">
    <citation type="submission" date="2023-10" db="EMBL/GenBank/DDBJ databases">
        <title>Complete Genome Sequence of Limnobacter thiooxidans CS-K2T, Isolated from freshwater lake sediments in Bavaria, Germany.</title>
        <authorList>
            <person name="Naruki M."/>
            <person name="Watanabe A."/>
            <person name="Warashina T."/>
            <person name="Morita T."/>
            <person name="Arakawa K."/>
        </authorList>
    </citation>
    <scope>NUCLEOTIDE SEQUENCE [LARGE SCALE GENOMIC DNA]</scope>
    <source>
        <strain evidence="6 7">CS-K2</strain>
    </source>
</reference>
<accession>A0AA86M8H0</accession>
<name>A0AA86M8H0_9BURK</name>
<organism evidence="6 7">
    <name type="scientific">Limnobacter thiooxidans</name>
    <dbReference type="NCBI Taxonomy" id="131080"/>
    <lineage>
        <taxon>Bacteria</taxon>
        <taxon>Pseudomonadati</taxon>
        <taxon>Pseudomonadota</taxon>
        <taxon>Betaproteobacteria</taxon>
        <taxon>Burkholderiales</taxon>
        <taxon>Burkholderiaceae</taxon>
        <taxon>Limnobacter</taxon>
    </lineage>
</organism>
<gene>
    <name evidence="6" type="ORF">RGQ30_14050</name>
</gene>
<keyword evidence="3 5" id="KW-1133">Transmembrane helix</keyword>
<keyword evidence="7" id="KW-1185">Reference proteome</keyword>
<protein>
    <submittedName>
        <fullName evidence="6">VIT family protein</fullName>
    </submittedName>
</protein>
<keyword evidence="4 5" id="KW-0472">Membrane</keyword>
<evidence type="ECO:0000256" key="2">
    <source>
        <dbReference type="ARBA" id="ARBA00022692"/>
    </source>
</evidence>
<evidence type="ECO:0000256" key="3">
    <source>
        <dbReference type="ARBA" id="ARBA00022989"/>
    </source>
</evidence>
<proteinExistence type="predicted"/>
<feature type="transmembrane region" description="Helical" evidence="5">
    <location>
        <begin position="45"/>
        <end position="67"/>
    </location>
</feature>
<dbReference type="InterPro" id="IPR008217">
    <property type="entry name" value="Ccc1_fam"/>
</dbReference>
<feature type="transmembrane region" description="Helical" evidence="5">
    <location>
        <begin position="216"/>
        <end position="234"/>
    </location>
</feature>
<keyword evidence="2 5" id="KW-0812">Transmembrane</keyword>
<evidence type="ECO:0000256" key="4">
    <source>
        <dbReference type="ARBA" id="ARBA00023136"/>
    </source>
</evidence>
<dbReference type="GO" id="GO:0030026">
    <property type="term" value="P:intracellular manganese ion homeostasis"/>
    <property type="evidence" value="ECO:0007669"/>
    <property type="project" value="InterPro"/>
</dbReference>
<dbReference type="CDD" id="cd02432">
    <property type="entry name" value="Nodulin-21_like_1"/>
    <property type="match status" value="1"/>
</dbReference>
<dbReference type="Pfam" id="PF01988">
    <property type="entry name" value="VIT1"/>
    <property type="match status" value="1"/>
</dbReference>
<dbReference type="PANTHER" id="PTHR31851">
    <property type="entry name" value="FE(2+)/MN(2+) TRANSPORTER PCL1"/>
    <property type="match status" value="1"/>
</dbReference>
<feature type="transmembrane region" description="Helical" evidence="5">
    <location>
        <begin position="150"/>
        <end position="171"/>
    </location>
</feature>
<dbReference type="EMBL" id="AP028947">
    <property type="protein sequence ID" value="BET25904.1"/>
    <property type="molecule type" value="Genomic_DNA"/>
</dbReference>
<evidence type="ECO:0000313" key="6">
    <source>
        <dbReference type="EMBL" id="BET25904.1"/>
    </source>
</evidence>
<dbReference type="Proteomes" id="UP001329151">
    <property type="component" value="Chromosome"/>
</dbReference>
<evidence type="ECO:0000313" key="7">
    <source>
        <dbReference type="Proteomes" id="UP001329151"/>
    </source>
</evidence>
<feature type="transmembrane region" description="Helical" evidence="5">
    <location>
        <begin position="183"/>
        <end position="204"/>
    </location>
</feature>
<sequence length="238" mass="24452">MNANPAYNHEHIVHRIGWLRAATLGANDGIISISSLLVGMVSSGAAAPVILAAGVAGLVAGAASMAAGEWVSVKSQADAEEAELALEQRHIDNNPKQELLELQSLYQKRGLPENLARDVAVALTKHDALGAHAQDELGITLHSVAKPMQAAFASALTFTAGGVVPLLVLLLAQYQTLGSKATVFTLAGASVVTLFLTGAAAAKVSNARVLRAGLRVALWGTVSMGLSALVGLALDVKL</sequence>
<comment type="subcellular location">
    <subcellularLocation>
        <location evidence="1">Endomembrane system</location>
        <topology evidence="1">Multi-pass membrane protein</topology>
    </subcellularLocation>
</comment>
<evidence type="ECO:0000256" key="5">
    <source>
        <dbReference type="SAM" id="Phobius"/>
    </source>
</evidence>
<dbReference type="AlphaFoldDB" id="A0AA86M8H0"/>
<dbReference type="GO" id="GO:0012505">
    <property type="term" value="C:endomembrane system"/>
    <property type="evidence" value="ECO:0007669"/>
    <property type="project" value="UniProtKB-SubCell"/>
</dbReference>
<evidence type="ECO:0000256" key="1">
    <source>
        <dbReference type="ARBA" id="ARBA00004127"/>
    </source>
</evidence>